<evidence type="ECO:0000256" key="1">
    <source>
        <dbReference type="ARBA" id="ARBA00005791"/>
    </source>
</evidence>
<dbReference type="Proteomes" id="UP000034616">
    <property type="component" value="Unassembled WGS sequence"/>
</dbReference>
<dbReference type="Pfam" id="PF13462">
    <property type="entry name" value="Thioredoxin_4"/>
    <property type="match status" value="1"/>
</dbReference>
<feature type="domain" description="Thioredoxin" evidence="7">
    <location>
        <begin position="83"/>
        <end position="265"/>
    </location>
</feature>
<evidence type="ECO:0000256" key="4">
    <source>
        <dbReference type="ARBA" id="ARBA00023157"/>
    </source>
</evidence>
<proteinExistence type="inferred from homology"/>
<dbReference type="PANTHER" id="PTHR13887">
    <property type="entry name" value="GLUTATHIONE S-TRANSFERASE KAPPA"/>
    <property type="match status" value="1"/>
</dbReference>
<dbReference type="SUPFAM" id="SSF52833">
    <property type="entry name" value="Thioredoxin-like"/>
    <property type="match status" value="1"/>
</dbReference>
<evidence type="ECO:0000256" key="6">
    <source>
        <dbReference type="SAM" id="Phobius"/>
    </source>
</evidence>
<keyword evidence="4" id="KW-1015">Disulfide bond</keyword>
<dbReference type="Gene3D" id="3.40.30.10">
    <property type="entry name" value="Glutaredoxin"/>
    <property type="match status" value="1"/>
</dbReference>
<evidence type="ECO:0000313" key="9">
    <source>
        <dbReference type="Proteomes" id="UP000034616"/>
    </source>
</evidence>
<name>A0A0G0UAI5_9BACT</name>
<keyword evidence="6" id="KW-0812">Transmembrane</keyword>
<dbReference type="InterPro" id="IPR012336">
    <property type="entry name" value="Thioredoxin-like_fold"/>
</dbReference>
<dbReference type="InterPro" id="IPR013766">
    <property type="entry name" value="Thioredoxin_domain"/>
</dbReference>
<dbReference type="PROSITE" id="PS51352">
    <property type="entry name" value="THIOREDOXIN_2"/>
    <property type="match status" value="1"/>
</dbReference>
<protein>
    <submittedName>
        <fullName evidence="8">DSBA oxidoreductase</fullName>
    </submittedName>
</protein>
<dbReference type="PANTHER" id="PTHR13887:SF14">
    <property type="entry name" value="DISULFIDE BOND FORMATION PROTEIN D"/>
    <property type="match status" value="1"/>
</dbReference>
<reference evidence="8 9" key="1">
    <citation type="journal article" date="2015" name="Nature">
        <title>rRNA introns, odd ribosomes, and small enigmatic genomes across a large radiation of phyla.</title>
        <authorList>
            <person name="Brown C.T."/>
            <person name="Hug L.A."/>
            <person name="Thomas B.C."/>
            <person name="Sharon I."/>
            <person name="Castelle C.J."/>
            <person name="Singh A."/>
            <person name="Wilkins M.J."/>
            <person name="Williams K.H."/>
            <person name="Banfield J.F."/>
        </authorList>
    </citation>
    <scope>NUCLEOTIDE SEQUENCE [LARGE SCALE GENOMIC DNA]</scope>
</reference>
<accession>A0A0G0UAI5</accession>
<comment type="caution">
    <text evidence="8">The sequence shown here is derived from an EMBL/GenBank/DDBJ whole genome shotgun (WGS) entry which is preliminary data.</text>
</comment>
<evidence type="ECO:0000256" key="2">
    <source>
        <dbReference type="ARBA" id="ARBA00022729"/>
    </source>
</evidence>
<keyword evidence="6" id="KW-0472">Membrane</keyword>
<keyword evidence="3" id="KW-0560">Oxidoreductase</keyword>
<dbReference type="EMBL" id="LCAH01000022">
    <property type="protein sequence ID" value="KKR86009.1"/>
    <property type="molecule type" value="Genomic_DNA"/>
</dbReference>
<sequence length="267" mass="29708">MILWYTLFNVCFLVFCMSSSLQSSIETPVIRRRFGFSLATFAVLVVMVAIGLFVWRVAHYAQLIRSGEMAEWQNSYAKEMTVSRLAAAASSSGSSSAVATGDHPFLGSKNAPLTIVEFADFTCPYSRQVSFLLRSLAYEYGDRIQYIYRVFPLTDVRPESQLVAEAAMCAYHQGKFWEYHDKLYQTTDDFSRDRLVQYAKSLGLEMGKFIACLDQGLAASEVSADYETGVAAGVYGTPTFFLNGQKIEGAIPADVLRTLVERLTSPS</sequence>
<comment type="similarity">
    <text evidence="1">Belongs to the thioredoxin family. DsbA subfamily.</text>
</comment>
<feature type="transmembrane region" description="Helical" evidence="6">
    <location>
        <begin position="34"/>
        <end position="55"/>
    </location>
</feature>
<evidence type="ECO:0000313" key="8">
    <source>
        <dbReference type="EMBL" id="KKR86009.1"/>
    </source>
</evidence>
<keyword evidence="2" id="KW-0732">Signal</keyword>
<evidence type="ECO:0000259" key="7">
    <source>
        <dbReference type="PROSITE" id="PS51352"/>
    </source>
</evidence>
<dbReference type="GO" id="GO:0016491">
    <property type="term" value="F:oxidoreductase activity"/>
    <property type="evidence" value="ECO:0007669"/>
    <property type="project" value="UniProtKB-KW"/>
</dbReference>
<gene>
    <name evidence="8" type="ORF">UU35_C0022G0004</name>
</gene>
<dbReference type="AlphaFoldDB" id="A0A0G0UAI5"/>
<keyword evidence="5" id="KW-0676">Redox-active center</keyword>
<dbReference type="InterPro" id="IPR036249">
    <property type="entry name" value="Thioredoxin-like_sf"/>
</dbReference>
<keyword evidence="6" id="KW-1133">Transmembrane helix</keyword>
<evidence type="ECO:0000256" key="5">
    <source>
        <dbReference type="ARBA" id="ARBA00023284"/>
    </source>
</evidence>
<organism evidence="8 9">
    <name type="scientific">Candidatus Uhrbacteria bacterium GW2011_GWC2_41_11</name>
    <dbReference type="NCBI Taxonomy" id="1618985"/>
    <lineage>
        <taxon>Bacteria</taxon>
        <taxon>Candidatus Uhriibacteriota</taxon>
    </lineage>
</organism>
<evidence type="ECO:0000256" key="3">
    <source>
        <dbReference type="ARBA" id="ARBA00023002"/>
    </source>
</evidence>